<evidence type="ECO:0000313" key="9">
    <source>
        <dbReference type="EMBL" id="QKO30922.1"/>
    </source>
</evidence>
<gene>
    <name evidence="8" type="ORF">GJQ69_05630</name>
    <name evidence="9" type="ORF">GKP14_07910</name>
</gene>
<dbReference type="RefSeq" id="WP_086035664.1">
    <property type="nucleotide sequence ID" value="NZ_CP046051.1"/>
</dbReference>
<name>A0A859DPK4_9FIRM</name>
<accession>A0A859DPK4</accession>
<evidence type="ECO:0000256" key="2">
    <source>
        <dbReference type="ARBA" id="ARBA00022722"/>
    </source>
</evidence>
<dbReference type="InterPro" id="IPR013527">
    <property type="entry name" value="YicC-like_N"/>
</dbReference>
<dbReference type="InterPro" id="IPR005229">
    <property type="entry name" value="YicC/YloC-like"/>
</dbReference>
<dbReference type="NCBIfam" id="TIGR00255">
    <property type="entry name" value="YicC/YloC family endoribonuclease"/>
    <property type="match status" value="1"/>
</dbReference>
<evidence type="ECO:0000259" key="7">
    <source>
        <dbReference type="Pfam" id="PF08340"/>
    </source>
</evidence>
<dbReference type="AlphaFoldDB" id="A0A859DPK4"/>
<keyword evidence="11" id="KW-1185">Reference proteome</keyword>
<evidence type="ECO:0000313" key="11">
    <source>
        <dbReference type="Proteomes" id="UP000509623"/>
    </source>
</evidence>
<dbReference type="InterPro" id="IPR013551">
    <property type="entry name" value="YicC-like_C"/>
</dbReference>
<dbReference type="Pfam" id="PF03755">
    <property type="entry name" value="YicC-like_N"/>
    <property type="match status" value="1"/>
</dbReference>
<dbReference type="PANTHER" id="PTHR30636">
    <property type="entry name" value="UPF0701 PROTEIN YICC"/>
    <property type="match status" value="1"/>
</dbReference>
<dbReference type="EMBL" id="CP046161">
    <property type="protein sequence ID" value="QKO30922.1"/>
    <property type="molecule type" value="Genomic_DNA"/>
</dbReference>
<feature type="domain" description="Endoribonuclease YicC-like C-terminal" evidence="7">
    <location>
        <begin position="173"/>
        <end position="292"/>
    </location>
</feature>
<dbReference type="Proteomes" id="UP000509623">
    <property type="component" value="Chromosome"/>
</dbReference>
<evidence type="ECO:0000259" key="6">
    <source>
        <dbReference type="Pfam" id="PF03755"/>
    </source>
</evidence>
<dbReference type="GO" id="GO:0016787">
    <property type="term" value="F:hydrolase activity"/>
    <property type="evidence" value="ECO:0007669"/>
    <property type="project" value="UniProtKB-KW"/>
</dbReference>
<comment type="similarity">
    <text evidence="5">Belongs to the YicC/YloC family.</text>
</comment>
<sequence>MIKSMTGYGRYEAIINGRHIQAEVKSVNHRYFEFSARISRGYGFLEDRIRTYLQSRISRGKVDAMVLIEPVEDANVQISVNHGVAAGYIAAMKDLCSTYGLKNDLSVSDLAHFDGIFTVFHEPENEEEVWTDVQKTLDHAMDSFAQMRLAEGQKMKEDVASRAHDILKIVEKVEQRSPETVEAYRRRLQARLQEVLQDQTVDEQRIVTEAAIFADKVAVDEETVRLRSHLSQFCAMLESDGPVGRKLDFLVQEMNREANTIGSKCTDTQIAYLVVDIKAEIEKIREQIQNIE</sequence>
<evidence type="ECO:0000256" key="1">
    <source>
        <dbReference type="ARBA" id="ARBA00001968"/>
    </source>
</evidence>
<keyword evidence="2" id="KW-0540">Nuclease</keyword>
<evidence type="ECO:0000313" key="8">
    <source>
        <dbReference type="EMBL" id="QKN24007.1"/>
    </source>
</evidence>
<comment type="cofactor">
    <cofactor evidence="1">
        <name>a divalent metal cation</name>
        <dbReference type="ChEBI" id="CHEBI:60240"/>
    </cofactor>
</comment>
<dbReference type="EMBL" id="CP046051">
    <property type="protein sequence ID" value="QKN24007.1"/>
    <property type="molecule type" value="Genomic_DNA"/>
</dbReference>
<keyword evidence="4" id="KW-0378">Hydrolase</keyword>
<dbReference type="Pfam" id="PF08340">
    <property type="entry name" value="YicC-like_C"/>
    <property type="match status" value="1"/>
</dbReference>
<evidence type="ECO:0000256" key="3">
    <source>
        <dbReference type="ARBA" id="ARBA00022759"/>
    </source>
</evidence>
<reference evidence="9" key="2">
    <citation type="journal article" date="2021" name="Appl. Environ. Microbiol.">
        <title>Adaptability of a Caproate-Producing Bacterium Contributes to Its Dominance in an Anaerobic Fermentation System.</title>
        <authorList>
            <person name="Wang H."/>
            <person name="Gu Y."/>
            <person name="Zhou W."/>
            <person name="Zhao D."/>
            <person name="Qiao Z."/>
            <person name="Zheng J."/>
            <person name="Gao J."/>
            <person name="Chen X."/>
            <person name="Ren C."/>
            <person name="Xu Y."/>
        </authorList>
    </citation>
    <scope>NUCLEOTIDE SEQUENCE</scope>
    <source>
        <strain evidence="9">JNU-WLY1368</strain>
    </source>
</reference>
<reference evidence="9" key="3">
    <citation type="journal article" date="2022" name="Int. J. Syst. Evol. Microbiol.">
        <title>Caproicibacterium lactatifermentans sp. nov., isolated from pit clay used for the production of Chinese strong aroma-type liquor.</title>
        <authorList>
            <person name="Wang H."/>
            <person name="Gu Y."/>
            <person name="Zhao D."/>
            <person name="Qiao Z."/>
            <person name="Zheng J."/>
            <person name="Gao J."/>
            <person name="Ren C."/>
            <person name="Xu Y."/>
        </authorList>
    </citation>
    <scope>NUCLEOTIDE SEQUENCE</scope>
    <source>
        <strain evidence="9">JNU-WLY1368</strain>
    </source>
</reference>
<dbReference type="Proteomes" id="UP000501316">
    <property type="component" value="Chromosome"/>
</dbReference>
<dbReference type="KEGG" id="clf:GJQ69_05630"/>
<protein>
    <submittedName>
        <fullName evidence="8">YicC family protein</fullName>
    </submittedName>
</protein>
<organism evidence="8 10">
    <name type="scientific">Caproicibacterium lactatifermentans</name>
    <dbReference type="NCBI Taxonomy" id="2666138"/>
    <lineage>
        <taxon>Bacteria</taxon>
        <taxon>Bacillati</taxon>
        <taxon>Bacillota</taxon>
        <taxon>Clostridia</taxon>
        <taxon>Eubacteriales</taxon>
        <taxon>Oscillospiraceae</taxon>
        <taxon>Caproicibacterium</taxon>
    </lineage>
</organism>
<proteinExistence type="inferred from homology"/>
<evidence type="ECO:0000256" key="4">
    <source>
        <dbReference type="ARBA" id="ARBA00022801"/>
    </source>
</evidence>
<evidence type="ECO:0000256" key="5">
    <source>
        <dbReference type="ARBA" id="ARBA00035648"/>
    </source>
</evidence>
<reference evidence="10 11" key="1">
    <citation type="submission" date="2019-11" db="EMBL/GenBank/DDBJ databases">
        <authorList>
            <person name="Ren C."/>
            <person name="Wang H."/>
            <person name="Xu Y."/>
        </authorList>
    </citation>
    <scope>NUCLEOTIDE SEQUENCE [LARGE SCALE GENOMIC DNA]</scope>
    <source>
        <strain evidence="11">JNU-WLY1368</strain>
        <strain evidence="8 10">LBM 19010</strain>
    </source>
</reference>
<evidence type="ECO:0000313" key="10">
    <source>
        <dbReference type="Proteomes" id="UP000501316"/>
    </source>
</evidence>
<dbReference type="PANTHER" id="PTHR30636:SF3">
    <property type="entry name" value="UPF0701 PROTEIN YICC"/>
    <property type="match status" value="1"/>
</dbReference>
<dbReference type="GO" id="GO:0004521">
    <property type="term" value="F:RNA endonuclease activity"/>
    <property type="evidence" value="ECO:0007669"/>
    <property type="project" value="InterPro"/>
</dbReference>
<keyword evidence="3" id="KW-0255">Endonuclease</keyword>
<feature type="domain" description="Endoribonuclease YicC-like N-terminal" evidence="6">
    <location>
        <begin position="2"/>
        <end position="156"/>
    </location>
</feature>